<evidence type="ECO:0000313" key="1">
    <source>
        <dbReference type="EMBL" id="MEQ3541791.1"/>
    </source>
</evidence>
<sequence length="55" mass="6100">MDDRQPAPDTDDTRPDDLCPVCPHRWADHDAIDRRFCSAKIAGGSSRGCVCAKNR</sequence>
<dbReference type="EMBL" id="JBEDNP010000018">
    <property type="protein sequence ID" value="MEQ3541791.1"/>
    <property type="molecule type" value="Genomic_DNA"/>
</dbReference>
<accession>A0ABV1K0P3</accession>
<evidence type="ECO:0000313" key="2">
    <source>
        <dbReference type="Proteomes" id="UP001464923"/>
    </source>
</evidence>
<dbReference type="NCBIfam" id="NF038206">
    <property type="entry name" value="RGCVC_fam"/>
    <property type="match status" value="1"/>
</dbReference>
<protein>
    <submittedName>
        <fullName evidence="1">RGCVC family protein</fullName>
    </submittedName>
</protein>
<keyword evidence="2" id="KW-1185">Reference proteome</keyword>
<reference evidence="1 2" key="1">
    <citation type="submission" date="2024-03" db="EMBL/GenBank/DDBJ databases">
        <title>Draft genome sequence of Pseudonocardia tropica JCM 19149.</title>
        <authorList>
            <person name="Butdee W."/>
            <person name="Duangmal K."/>
        </authorList>
    </citation>
    <scope>NUCLEOTIDE SEQUENCE [LARGE SCALE GENOMIC DNA]</scope>
    <source>
        <strain evidence="1 2">JCM 19149</strain>
    </source>
</reference>
<dbReference type="Proteomes" id="UP001464923">
    <property type="component" value="Unassembled WGS sequence"/>
</dbReference>
<organism evidence="1 2">
    <name type="scientific">Pseudonocardia tropica</name>
    <dbReference type="NCBI Taxonomy" id="681289"/>
    <lineage>
        <taxon>Bacteria</taxon>
        <taxon>Bacillati</taxon>
        <taxon>Actinomycetota</taxon>
        <taxon>Actinomycetes</taxon>
        <taxon>Pseudonocardiales</taxon>
        <taxon>Pseudonocardiaceae</taxon>
        <taxon>Pseudonocardia</taxon>
    </lineage>
</organism>
<dbReference type="RefSeq" id="WP_345647344.1">
    <property type="nucleotide sequence ID" value="NZ_BAABLY010000050.1"/>
</dbReference>
<comment type="caution">
    <text evidence="1">The sequence shown here is derived from an EMBL/GenBank/DDBJ whole genome shotgun (WGS) entry which is preliminary data.</text>
</comment>
<proteinExistence type="predicted"/>
<name>A0ABV1K0P3_9PSEU</name>
<gene>
    <name evidence="1" type="ORF">WHI96_23535</name>
</gene>